<gene>
    <name evidence="3" type="ORF">CferDRAFT_1584</name>
</gene>
<dbReference type="AlphaFoldDB" id="Q0YTH2"/>
<dbReference type="InterPro" id="IPR013429">
    <property type="entry name" value="Regulatory_FmdB_Zinc_ribbon"/>
</dbReference>
<evidence type="ECO:0000313" key="3">
    <source>
        <dbReference type="EMBL" id="EAT59577.1"/>
    </source>
</evidence>
<keyword evidence="4" id="KW-1185">Reference proteome</keyword>
<reference evidence="3 4" key="2">
    <citation type="submission" date="2006-07" db="EMBL/GenBank/DDBJ databases">
        <title>Sequencing of the draft genome and assembly of Chlorobium ferroxidans DSM 13031.</title>
        <authorList>
            <consortium name="US DOE Joint Genome Institute (JGI-PGF)"/>
            <person name="Copeland A."/>
            <person name="Lucas S."/>
            <person name="Lapidus A."/>
            <person name="Barry K."/>
            <person name="Glavina del Rio T."/>
            <person name="Dalin E."/>
            <person name="Tice H."/>
            <person name="Bruce D."/>
            <person name="Pitluck S."/>
            <person name="Richardson P."/>
        </authorList>
    </citation>
    <scope>NUCLEOTIDE SEQUENCE [LARGE SCALE GENOMIC DNA]</scope>
    <source>
        <strain evidence="3 4">DSM 13031</strain>
    </source>
</reference>
<dbReference type="Proteomes" id="UP000004162">
    <property type="component" value="Unassembled WGS sequence"/>
</dbReference>
<reference evidence="3 4" key="1">
    <citation type="submission" date="2006-07" db="EMBL/GenBank/DDBJ databases">
        <title>Annotation of the draft genome assembly of Chlorobium ferroxidans DSM 13031.</title>
        <authorList>
            <consortium name="US DOE Joint Genome Institute (JGI-ORNL)"/>
            <person name="Larimer F."/>
            <person name="Land M."/>
            <person name="Hauser L."/>
        </authorList>
    </citation>
    <scope>NUCLEOTIDE SEQUENCE [LARGE SCALE GENOMIC DNA]</scope>
    <source>
        <strain evidence="3 4">DSM 13031</strain>
    </source>
</reference>
<dbReference type="Pfam" id="PF09723">
    <property type="entry name" value="Zn_ribbon_8"/>
    <property type="match status" value="1"/>
</dbReference>
<dbReference type="RefSeq" id="WP_006365709.1">
    <property type="nucleotide sequence ID" value="NZ_AASE01000003.1"/>
</dbReference>
<dbReference type="SMART" id="SM00834">
    <property type="entry name" value="CxxC_CXXC_SSSS"/>
    <property type="match status" value="1"/>
</dbReference>
<feature type="compositionally biased region" description="Low complexity" evidence="1">
    <location>
        <begin position="70"/>
        <end position="85"/>
    </location>
</feature>
<evidence type="ECO:0000256" key="1">
    <source>
        <dbReference type="SAM" id="MobiDB-lite"/>
    </source>
</evidence>
<evidence type="ECO:0000259" key="2">
    <source>
        <dbReference type="SMART" id="SM00834"/>
    </source>
</evidence>
<dbReference type="NCBIfam" id="TIGR02605">
    <property type="entry name" value="CxxC_CxxC_SSSS"/>
    <property type="match status" value="1"/>
</dbReference>
<dbReference type="OrthoDB" id="9813321at2"/>
<feature type="domain" description="Putative regulatory protein FmdB zinc ribbon" evidence="2">
    <location>
        <begin position="1"/>
        <end position="42"/>
    </location>
</feature>
<dbReference type="PANTHER" id="PTHR34404:SF2">
    <property type="entry name" value="CONSERVED SERINE RICH PROTEIN"/>
    <property type="match status" value="1"/>
</dbReference>
<organism evidence="3 4">
    <name type="scientific">Chlorobium ferrooxidans DSM 13031</name>
    <dbReference type="NCBI Taxonomy" id="377431"/>
    <lineage>
        <taxon>Bacteria</taxon>
        <taxon>Pseudomonadati</taxon>
        <taxon>Chlorobiota</taxon>
        <taxon>Chlorobiia</taxon>
        <taxon>Chlorobiales</taxon>
        <taxon>Chlorobiaceae</taxon>
        <taxon>Chlorobium/Pelodictyon group</taxon>
        <taxon>Chlorobium</taxon>
    </lineage>
</organism>
<evidence type="ECO:0000313" key="4">
    <source>
        <dbReference type="Proteomes" id="UP000004162"/>
    </source>
</evidence>
<sequence>MPTYQYRCSSCGNELEIVQKMSDASLTICPKCEKETFERVISADGGFVLKGSGFYKTDYNASKPAPAPSPCSTGSCSSGSCPLAK</sequence>
<dbReference type="PANTHER" id="PTHR34404">
    <property type="entry name" value="REGULATORY PROTEIN, FMDB FAMILY"/>
    <property type="match status" value="1"/>
</dbReference>
<protein>
    <recommendedName>
        <fullName evidence="2">Putative regulatory protein FmdB zinc ribbon domain-containing protein</fullName>
    </recommendedName>
</protein>
<comment type="caution">
    <text evidence="3">The sequence shown here is derived from an EMBL/GenBank/DDBJ whole genome shotgun (WGS) entry which is preliminary data.</text>
</comment>
<accession>Q0YTH2</accession>
<name>Q0YTH2_9CHLB</name>
<feature type="region of interest" description="Disordered" evidence="1">
    <location>
        <begin position="62"/>
        <end position="85"/>
    </location>
</feature>
<proteinExistence type="predicted"/>
<dbReference type="EMBL" id="AASE01000003">
    <property type="protein sequence ID" value="EAT59577.1"/>
    <property type="molecule type" value="Genomic_DNA"/>
</dbReference>